<keyword evidence="1" id="KW-0723">Serine/threonine-protein kinase</keyword>
<accession>A0ABP6UZJ4</accession>
<feature type="region of interest" description="Disordered" evidence="2">
    <location>
        <begin position="170"/>
        <end position="190"/>
    </location>
</feature>
<keyword evidence="1" id="KW-0418">Kinase</keyword>
<dbReference type="EMBL" id="BAABCE010000001">
    <property type="protein sequence ID" value="GAA3523382.1"/>
    <property type="molecule type" value="Genomic_DNA"/>
</dbReference>
<dbReference type="PANTHER" id="PTHR35526:SF3">
    <property type="entry name" value="ANTI-SIGMA-F FACTOR RSBW"/>
    <property type="match status" value="1"/>
</dbReference>
<name>A0ABP6UZJ4_9ACTN</name>
<evidence type="ECO:0000313" key="4">
    <source>
        <dbReference type="EMBL" id="GAA3523382.1"/>
    </source>
</evidence>
<evidence type="ECO:0000256" key="2">
    <source>
        <dbReference type="SAM" id="MobiDB-lite"/>
    </source>
</evidence>
<organism evidence="4 5">
    <name type="scientific">Streptomyces osmaniensis</name>
    <dbReference type="NCBI Taxonomy" id="593134"/>
    <lineage>
        <taxon>Bacteria</taxon>
        <taxon>Bacillati</taxon>
        <taxon>Actinomycetota</taxon>
        <taxon>Actinomycetes</taxon>
        <taxon>Kitasatosporales</taxon>
        <taxon>Streptomycetaceae</taxon>
        <taxon>Streptomyces</taxon>
    </lineage>
</organism>
<dbReference type="Gene3D" id="3.30.565.10">
    <property type="entry name" value="Histidine kinase-like ATPase, C-terminal domain"/>
    <property type="match status" value="1"/>
</dbReference>
<evidence type="ECO:0000313" key="5">
    <source>
        <dbReference type="Proteomes" id="UP001500707"/>
    </source>
</evidence>
<dbReference type="InterPro" id="IPR003594">
    <property type="entry name" value="HATPase_dom"/>
</dbReference>
<reference evidence="5" key="1">
    <citation type="journal article" date="2019" name="Int. J. Syst. Evol. Microbiol.">
        <title>The Global Catalogue of Microorganisms (GCM) 10K type strain sequencing project: providing services to taxonomists for standard genome sequencing and annotation.</title>
        <authorList>
            <consortium name="The Broad Institute Genomics Platform"/>
            <consortium name="The Broad Institute Genome Sequencing Center for Infectious Disease"/>
            <person name="Wu L."/>
            <person name="Ma J."/>
        </authorList>
    </citation>
    <scope>NUCLEOTIDE SEQUENCE [LARGE SCALE GENOMIC DNA]</scope>
    <source>
        <strain evidence="5">JCM 17656</strain>
    </source>
</reference>
<dbReference type="PANTHER" id="PTHR35526">
    <property type="entry name" value="ANTI-SIGMA-F FACTOR RSBW-RELATED"/>
    <property type="match status" value="1"/>
</dbReference>
<dbReference type="InterPro" id="IPR036890">
    <property type="entry name" value="HATPase_C_sf"/>
</dbReference>
<sequence>MLSGWGVSQDVLELAELVLSELVTNALRVPVPSDRQVGVQIARSIEDGLLSLEVSDAGSGRPEVRTPGDEETSGRGLLLVEALAHRWGVDDRVGGIGKTVWAELKAPDIVAEPDGREVAAVMVRPGQLVRMWGEWRTVRTVRTEPYAAGGLAVVLGLDEGPALRVHAAEPLSLQDDGVPSAGERGEGTPG</sequence>
<evidence type="ECO:0000259" key="3">
    <source>
        <dbReference type="Pfam" id="PF13581"/>
    </source>
</evidence>
<dbReference type="Pfam" id="PF13581">
    <property type="entry name" value="HATPase_c_2"/>
    <property type="match status" value="1"/>
</dbReference>
<dbReference type="InterPro" id="IPR050267">
    <property type="entry name" value="Anti-sigma-factor_SerPK"/>
</dbReference>
<keyword evidence="1" id="KW-0808">Transferase</keyword>
<feature type="domain" description="Histidine kinase/HSP90-like ATPase" evidence="3">
    <location>
        <begin position="3"/>
        <end position="101"/>
    </location>
</feature>
<proteinExistence type="predicted"/>
<evidence type="ECO:0000256" key="1">
    <source>
        <dbReference type="ARBA" id="ARBA00022527"/>
    </source>
</evidence>
<comment type="caution">
    <text evidence="4">The sequence shown here is derived from an EMBL/GenBank/DDBJ whole genome shotgun (WGS) entry which is preliminary data.</text>
</comment>
<protein>
    <recommendedName>
        <fullName evidence="3">Histidine kinase/HSP90-like ATPase domain-containing protein</fullName>
    </recommendedName>
</protein>
<dbReference type="CDD" id="cd16936">
    <property type="entry name" value="HATPase_RsbW-like"/>
    <property type="match status" value="1"/>
</dbReference>
<dbReference type="Proteomes" id="UP001500707">
    <property type="component" value="Unassembled WGS sequence"/>
</dbReference>
<keyword evidence="5" id="KW-1185">Reference proteome</keyword>
<gene>
    <name evidence="4" type="ORF">GCM10022295_01100</name>
</gene>
<dbReference type="SUPFAM" id="SSF55874">
    <property type="entry name" value="ATPase domain of HSP90 chaperone/DNA topoisomerase II/histidine kinase"/>
    <property type="match status" value="1"/>
</dbReference>